<evidence type="ECO:0000256" key="1">
    <source>
        <dbReference type="SAM" id="MobiDB-lite"/>
    </source>
</evidence>
<comment type="caution">
    <text evidence="2">The sequence shown here is derived from an EMBL/GenBank/DDBJ whole genome shotgun (WGS) entry which is preliminary data.</text>
</comment>
<sequence length="105" mass="11957">MGVAEKIQQRKGFVERHRLWCQDAYRDGCPGHVFVDVLNKGGEVVSLQSTKEYTKCSVCHRYIQTHFRYDIVGKVPKDVPRLPNPNAGKTGTEIQQLLVSRGDDR</sequence>
<feature type="compositionally biased region" description="Polar residues" evidence="1">
    <location>
        <begin position="87"/>
        <end position="98"/>
    </location>
</feature>
<gene>
    <name evidence="2" type="ORF">LCGC14_1284010</name>
</gene>
<organism evidence="2">
    <name type="scientific">marine sediment metagenome</name>
    <dbReference type="NCBI Taxonomy" id="412755"/>
    <lineage>
        <taxon>unclassified sequences</taxon>
        <taxon>metagenomes</taxon>
        <taxon>ecological metagenomes</taxon>
    </lineage>
</organism>
<evidence type="ECO:0000313" key="2">
    <source>
        <dbReference type="EMBL" id="KKM85936.1"/>
    </source>
</evidence>
<dbReference type="EMBL" id="LAZR01007332">
    <property type="protein sequence ID" value="KKM85936.1"/>
    <property type="molecule type" value="Genomic_DNA"/>
</dbReference>
<accession>A0A0F9LFE6</accession>
<proteinExistence type="predicted"/>
<protein>
    <submittedName>
        <fullName evidence="2">Uncharacterized protein</fullName>
    </submittedName>
</protein>
<name>A0A0F9LFE6_9ZZZZ</name>
<reference evidence="2" key="1">
    <citation type="journal article" date="2015" name="Nature">
        <title>Complex archaea that bridge the gap between prokaryotes and eukaryotes.</title>
        <authorList>
            <person name="Spang A."/>
            <person name="Saw J.H."/>
            <person name="Jorgensen S.L."/>
            <person name="Zaremba-Niedzwiedzka K."/>
            <person name="Martijn J."/>
            <person name="Lind A.E."/>
            <person name="van Eijk R."/>
            <person name="Schleper C."/>
            <person name="Guy L."/>
            <person name="Ettema T.J."/>
        </authorList>
    </citation>
    <scope>NUCLEOTIDE SEQUENCE</scope>
</reference>
<feature type="region of interest" description="Disordered" evidence="1">
    <location>
        <begin position="81"/>
        <end position="105"/>
    </location>
</feature>
<dbReference type="AlphaFoldDB" id="A0A0F9LFE6"/>